<dbReference type="InterPro" id="IPR052155">
    <property type="entry name" value="Biofilm_reg_signaling"/>
</dbReference>
<dbReference type="InterPro" id="IPR029787">
    <property type="entry name" value="Nucleotide_cyclase"/>
</dbReference>
<dbReference type="Pfam" id="PF03924">
    <property type="entry name" value="CHASE"/>
    <property type="match status" value="1"/>
</dbReference>
<gene>
    <name evidence="14" type="ORF">ATO7_06450</name>
</gene>
<dbReference type="CDD" id="cd00130">
    <property type="entry name" value="PAS"/>
    <property type="match status" value="1"/>
</dbReference>
<dbReference type="RefSeq" id="WP_083560664.1">
    <property type="nucleotide sequence ID" value="NZ_AQQV01000001.1"/>
</dbReference>
<dbReference type="SMART" id="SM00091">
    <property type="entry name" value="PAS"/>
    <property type="match status" value="1"/>
</dbReference>
<evidence type="ECO:0000256" key="1">
    <source>
        <dbReference type="ARBA" id="ARBA00001946"/>
    </source>
</evidence>
<dbReference type="SUPFAM" id="SSF141868">
    <property type="entry name" value="EAL domain-like"/>
    <property type="match status" value="1"/>
</dbReference>
<name>A0A1Y1SJX1_9GAMM</name>
<dbReference type="EMBL" id="AQQV01000001">
    <property type="protein sequence ID" value="ORE89499.1"/>
    <property type="molecule type" value="Genomic_DNA"/>
</dbReference>
<dbReference type="Gene3D" id="3.20.20.450">
    <property type="entry name" value="EAL domain"/>
    <property type="match status" value="1"/>
</dbReference>
<dbReference type="InterPro" id="IPR042240">
    <property type="entry name" value="CHASE_sf"/>
</dbReference>
<feature type="domain" description="GGDEF" evidence="13">
    <location>
        <begin position="511"/>
        <end position="644"/>
    </location>
</feature>
<evidence type="ECO:0000256" key="2">
    <source>
        <dbReference type="ARBA" id="ARBA00004370"/>
    </source>
</evidence>
<comment type="subcellular location">
    <subcellularLocation>
        <location evidence="2">Membrane</location>
    </subcellularLocation>
</comment>
<dbReference type="SUPFAM" id="SSF55785">
    <property type="entry name" value="PYP-like sensor domain (PAS domain)"/>
    <property type="match status" value="1"/>
</dbReference>
<dbReference type="InterPro" id="IPR001633">
    <property type="entry name" value="EAL_dom"/>
</dbReference>
<dbReference type="GO" id="GO:0071111">
    <property type="term" value="F:cyclic-guanylate-specific phosphodiesterase activity"/>
    <property type="evidence" value="ECO:0007669"/>
    <property type="project" value="UniProtKB-EC"/>
</dbReference>
<evidence type="ECO:0000259" key="9">
    <source>
        <dbReference type="PROSITE" id="PS50112"/>
    </source>
</evidence>
<dbReference type="PROSITE" id="PS50883">
    <property type="entry name" value="EAL"/>
    <property type="match status" value="1"/>
</dbReference>
<dbReference type="Gene3D" id="3.30.450.350">
    <property type="entry name" value="CHASE domain"/>
    <property type="match status" value="1"/>
</dbReference>
<evidence type="ECO:0000256" key="8">
    <source>
        <dbReference type="ARBA" id="ARBA00051114"/>
    </source>
</evidence>
<keyword evidence="7" id="KW-0472">Membrane</keyword>
<evidence type="ECO:0000313" key="15">
    <source>
        <dbReference type="Proteomes" id="UP000192342"/>
    </source>
</evidence>
<dbReference type="PANTHER" id="PTHR44757">
    <property type="entry name" value="DIGUANYLATE CYCLASE DGCP"/>
    <property type="match status" value="1"/>
</dbReference>
<dbReference type="PROSITE" id="PS50113">
    <property type="entry name" value="PAC"/>
    <property type="match status" value="1"/>
</dbReference>
<dbReference type="NCBIfam" id="TIGR00229">
    <property type="entry name" value="sensory_box"/>
    <property type="match status" value="1"/>
</dbReference>
<dbReference type="GO" id="GO:0007165">
    <property type="term" value="P:signal transduction"/>
    <property type="evidence" value="ECO:0007669"/>
    <property type="project" value="UniProtKB-ARBA"/>
</dbReference>
<feature type="domain" description="EAL" evidence="12">
    <location>
        <begin position="653"/>
        <end position="907"/>
    </location>
</feature>
<dbReference type="SMART" id="SM00267">
    <property type="entry name" value="GGDEF"/>
    <property type="match status" value="1"/>
</dbReference>
<comment type="cofactor">
    <cofactor evidence="1">
        <name>Mg(2+)</name>
        <dbReference type="ChEBI" id="CHEBI:18420"/>
    </cofactor>
</comment>
<evidence type="ECO:0000259" key="13">
    <source>
        <dbReference type="PROSITE" id="PS50887"/>
    </source>
</evidence>
<organism evidence="14 15">
    <name type="scientific">Oceanococcus atlanticus</name>
    <dbReference type="NCBI Taxonomy" id="1317117"/>
    <lineage>
        <taxon>Bacteria</taxon>
        <taxon>Pseudomonadati</taxon>
        <taxon>Pseudomonadota</taxon>
        <taxon>Gammaproteobacteria</taxon>
        <taxon>Chromatiales</taxon>
        <taxon>Oceanococcaceae</taxon>
        <taxon>Oceanococcus</taxon>
    </lineage>
</organism>
<keyword evidence="4" id="KW-0973">c-di-GMP</keyword>
<dbReference type="SUPFAM" id="SSF55073">
    <property type="entry name" value="Nucleotide cyclase"/>
    <property type="match status" value="1"/>
</dbReference>
<dbReference type="AlphaFoldDB" id="A0A1Y1SJX1"/>
<dbReference type="SMART" id="SM01079">
    <property type="entry name" value="CHASE"/>
    <property type="match status" value="1"/>
</dbReference>
<dbReference type="FunFam" id="3.20.20.450:FF:000001">
    <property type="entry name" value="Cyclic di-GMP phosphodiesterase yahA"/>
    <property type="match status" value="1"/>
</dbReference>
<evidence type="ECO:0000256" key="7">
    <source>
        <dbReference type="ARBA" id="ARBA00023136"/>
    </source>
</evidence>
<keyword evidence="15" id="KW-1185">Reference proteome</keyword>
<dbReference type="InterPro" id="IPR000700">
    <property type="entry name" value="PAS-assoc_C"/>
</dbReference>
<evidence type="ECO:0000259" key="12">
    <source>
        <dbReference type="PROSITE" id="PS50883"/>
    </source>
</evidence>
<evidence type="ECO:0000259" key="10">
    <source>
        <dbReference type="PROSITE" id="PS50113"/>
    </source>
</evidence>
<dbReference type="Gene3D" id="3.30.70.270">
    <property type="match status" value="1"/>
</dbReference>
<dbReference type="Proteomes" id="UP000192342">
    <property type="component" value="Unassembled WGS sequence"/>
</dbReference>
<dbReference type="Pfam" id="PF00563">
    <property type="entry name" value="EAL"/>
    <property type="match status" value="1"/>
</dbReference>
<keyword evidence="5" id="KW-0812">Transmembrane</keyword>
<evidence type="ECO:0000256" key="4">
    <source>
        <dbReference type="ARBA" id="ARBA00022636"/>
    </source>
</evidence>
<dbReference type="NCBIfam" id="TIGR00254">
    <property type="entry name" value="GGDEF"/>
    <property type="match status" value="1"/>
</dbReference>
<comment type="caution">
    <text evidence="14">The sequence shown here is derived from an EMBL/GenBank/DDBJ whole genome shotgun (WGS) entry which is preliminary data.</text>
</comment>
<dbReference type="GO" id="GO:0016020">
    <property type="term" value="C:membrane"/>
    <property type="evidence" value="ECO:0007669"/>
    <property type="project" value="UniProtKB-SubCell"/>
</dbReference>
<dbReference type="Gene3D" id="3.30.450.20">
    <property type="entry name" value="PAS domain"/>
    <property type="match status" value="1"/>
</dbReference>
<dbReference type="PROSITE" id="PS50839">
    <property type="entry name" value="CHASE"/>
    <property type="match status" value="1"/>
</dbReference>
<dbReference type="CDD" id="cd01948">
    <property type="entry name" value="EAL"/>
    <property type="match status" value="1"/>
</dbReference>
<evidence type="ECO:0000313" key="14">
    <source>
        <dbReference type="EMBL" id="ORE89499.1"/>
    </source>
</evidence>
<evidence type="ECO:0000259" key="11">
    <source>
        <dbReference type="PROSITE" id="PS50839"/>
    </source>
</evidence>
<evidence type="ECO:0000256" key="6">
    <source>
        <dbReference type="ARBA" id="ARBA00022989"/>
    </source>
</evidence>
<keyword evidence="6" id="KW-1133">Transmembrane helix</keyword>
<dbReference type="PROSITE" id="PS50112">
    <property type="entry name" value="PAS"/>
    <property type="match status" value="1"/>
</dbReference>
<dbReference type="Pfam" id="PF00990">
    <property type="entry name" value="GGDEF"/>
    <property type="match status" value="1"/>
</dbReference>
<evidence type="ECO:0000256" key="5">
    <source>
        <dbReference type="ARBA" id="ARBA00022692"/>
    </source>
</evidence>
<comment type="catalytic activity">
    <reaction evidence="8">
        <text>3',3'-c-di-GMP + H2O = 5'-phosphoguanylyl(3'-&gt;5')guanosine + H(+)</text>
        <dbReference type="Rhea" id="RHEA:24902"/>
        <dbReference type="ChEBI" id="CHEBI:15377"/>
        <dbReference type="ChEBI" id="CHEBI:15378"/>
        <dbReference type="ChEBI" id="CHEBI:58754"/>
        <dbReference type="ChEBI" id="CHEBI:58805"/>
        <dbReference type="EC" id="3.1.4.52"/>
    </reaction>
    <physiologicalReaction direction="left-to-right" evidence="8">
        <dbReference type="Rhea" id="RHEA:24903"/>
    </physiologicalReaction>
</comment>
<dbReference type="SMART" id="SM00052">
    <property type="entry name" value="EAL"/>
    <property type="match status" value="1"/>
</dbReference>
<dbReference type="GO" id="GO:0071732">
    <property type="term" value="P:cellular response to nitric oxide"/>
    <property type="evidence" value="ECO:0007669"/>
    <property type="project" value="UniProtKB-ARBA"/>
</dbReference>
<dbReference type="CDD" id="cd01949">
    <property type="entry name" value="GGDEF"/>
    <property type="match status" value="1"/>
</dbReference>
<dbReference type="FunFam" id="3.30.70.270:FF:000001">
    <property type="entry name" value="Diguanylate cyclase domain protein"/>
    <property type="match status" value="1"/>
</dbReference>
<dbReference type="InterPro" id="IPR000014">
    <property type="entry name" value="PAS"/>
</dbReference>
<dbReference type="InterPro" id="IPR035919">
    <property type="entry name" value="EAL_sf"/>
</dbReference>
<dbReference type="InterPro" id="IPR035965">
    <property type="entry name" value="PAS-like_dom_sf"/>
</dbReference>
<dbReference type="PROSITE" id="PS50887">
    <property type="entry name" value="GGDEF"/>
    <property type="match status" value="1"/>
</dbReference>
<proteinExistence type="predicted"/>
<dbReference type="EC" id="3.1.4.52" evidence="3"/>
<dbReference type="InterPro" id="IPR006189">
    <property type="entry name" value="CHASE_dom"/>
</dbReference>
<feature type="domain" description="PAS" evidence="9">
    <location>
        <begin position="352"/>
        <end position="405"/>
    </location>
</feature>
<feature type="domain" description="PAC" evidence="10">
    <location>
        <begin position="429"/>
        <end position="479"/>
    </location>
</feature>
<sequence>MLLNATVRKNLPLAITLVVGTLVTLGAWRFVQDVEHERSALAFSQRVDNTADAILDRFAAYQQVLHGGAALLHASRDVSRNEWRVYVEHLMLEEMFPGIQGVGYAVNLGPDDLMAHERAVRADGFPDYRVHPQADRASRPSSAILYLEPFDVRNQRAFGYDMYSNAIRRAAMAKARDSGRPALSGRVTLLQEMDQDLQAGTLLYLPVYREDGPLETVAQRRAALLGWVYSPFRMNNLMQGILGPDLSGVRLRVFDGLEQGDENLLFDNDPQADVGQAPLTAQRVLQVAGRPWTMSLALPPVVAATGLSQASTVLIGGLVTTLLLAWVVFSLRTSEERAGRLAWEMTDALRASERRYRAILEHTADGILTIDERGIVRSFNKAAEAIFGYSADEVIGHNVSRLMPERYRAQHDGYVARMETSASHRNLGMRREVVGLRSDGEEFPLWLAVNKIPTRGALEYVGMVSDLTERKRIQAELQYTAHHDALTTLPNRAVLKDRLDQAIRHARREGNKVAVLMLDLDHFKRINDTLGHHVGDDLLISIALRLEASVRDVDTVVRMGGDEFVIVLPSVNGRDDVVPVVEKLIRILAQPISVVGHEMIITPSIGVCLCPDDGQDERALLKHADTAMYQAKAAGRGNYKFFESHMLRTNQRRLETETALRRALDRDEFSLRFQPQINIHSGQLIGCEALVRWHHPQLGDVSPGLFIPMAEEMGLIGSIGDWVLISACQQAAKMQQELGQPLQVAVNISPQQFFRNDIISSINRALAMSGFPASQLEVEITEGVLLENSRETVQLLHKIRSLGVSLAVDDFGTGYSSLSYLTRFPIDKLKIDQSFVRDITTDASDAAVASAIIAMAHSLKLAVVAEGVETLEQYEFLSQRQCDVAQGFYFGRPVTSTEFVDSAQQFQTQPALGDARRASLDQLH</sequence>
<protein>
    <recommendedName>
        <fullName evidence="3">cyclic-guanylate-specific phosphodiesterase</fullName>
        <ecNumber evidence="3">3.1.4.52</ecNumber>
    </recommendedName>
</protein>
<dbReference type="PANTHER" id="PTHR44757:SF2">
    <property type="entry name" value="BIOFILM ARCHITECTURE MAINTENANCE PROTEIN MBAA"/>
    <property type="match status" value="1"/>
</dbReference>
<dbReference type="InterPro" id="IPR043128">
    <property type="entry name" value="Rev_trsase/Diguanyl_cyclase"/>
</dbReference>
<dbReference type="OrthoDB" id="5603059at2"/>
<evidence type="ECO:0000256" key="3">
    <source>
        <dbReference type="ARBA" id="ARBA00012282"/>
    </source>
</evidence>
<dbReference type="Pfam" id="PF00989">
    <property type="entry name" value="PAS"/>
    <property type="match status" value="1"/>
</dbReference>
<feature type="domain" description="CHASE" evidence="11">
    <location>
        <begin position="74"/>
        <end position="295"/>
    </location>
</feature>
<dbReference type="InterPro" id="IPR000160">
    <property type="entry name" value="GGDEF_dom"/>
</dbReference>
<reference evidence="14 15" key="1">
    <citation type="submission" date="2013-04" db="EMBL/GenBank/DDBJ databases">
        <title>Oceanococcus atlanticus 22II-S10r2 Genome Sequencing.</title>
        <authorList>
            <person name="Lai Q."/>
            <person name="Li G."/>
            <person name="Shao Z."/>
        </authorList>
    </citation>
    <scope>NUCLEOTIDE SEQUENCE [LARGE SCALE GENOMIC DNA]</scope>
    <source>
        <strain evidence="14 15">22II-S10r2</strain>
    </source>
</reference>
<dbReference type="GO" id="GO:0006355">
    <property type="term" value="P:regulation of DNA-templated transcription"/>
    <property type="evidence" value="ECO:0007669"/>
    <property type="project" value="InterPro"/>
</dbReference>
<accession>A0A1Y1SJX1</accession>
<dbReference type="STRING" id="1317117.ATO7_06450"/>
<dbReference type="InterPro" id="IPR013767">
    <property type="entry name" value="PAS_fold"/>
</dbReference>